<accession>A0A9N9E0A8</accession>
<organism evidence="1 2">
    <name type="scientific">Ambispora leptoticha</name>
    <dbReference type="NCBI Taxonomy" id="144679"/>
    <lineage>
        <taxon>Eukaryota</taxon>
        <taxon>Fungi</taxon>
        <taxon>Fungi incertae sedis</taxon>
        <taxon>Mucoromycota</taxon>
        <taxon>Glomeromycotina</taxon>
        <taxon>Glomeromycetes</taxon>
        <taxon>Archaeosporales</taxon>
        <taxon>Ambisporaceae</taxon>
        <taxon>Ambispora</taxon>
    </lineage>
</organism>
<name>A0A9N9E0A8_9GLOM</name>
<dbReference type="Proteomes" id="UP000789508">
    <property type="component" value="Unassembled WGS sequence"/>
</dbReference>
<evidence type="ECO:0000313" key="2">
    <source>
        <dbReference type="Proteomes" id="UP000789508"/>
    </source>
</evidence>
<reference evidence="1" key="1">
    <citation type="submission" date="2021-06" db="EMBL/GenBank/DDBJ databases">
        <authorList>
            <person name="Kallberg Y."/>
            <person name="Tangrot J."/>
            <person name="Rosling A."/>
        </authorList>
    </citation>
    <scope>NUCLEOTIDE SEQUENCE</scope>
    <source>
        <strain evidence="1">FL130A</strain>
    </source>
</reference>
<evidence type="ECO:0000313" key="1">
    <source>
        <dbReference type="EMBL" id="CAG8654871.1"/>
    </source>
</evidence>
<sequence>DYSIAYVYPWSVHNFGQRGYFTTQVESYKYLPFITLSTILDIHSLKSVTIPNIVKDD</sequence>
<keyword evidence="2" id="KW-1185">Reference proteome</keyword>
<dbReference type="EMBL" id="CAJVPS010010001">
    <property type="protein sequence ID" value="CAG8654871.1"/>
    <property type="molecule type" value="Genomic_DNA"/>
</dbReference>
<protein>
    <submittedName>
        <fullName evidence="1">11031_t:CDS:1</fullName>
    </submittedName>
</protein>
<proteinExistence type="predicted"/>
<gene>
    <name evidence="1" type="ORF">ALEPTO_LOCUS10138</name>
</gene>
<dbReference type="AlphaFoldDB" id="A0A9N9E0A8"/>
<feature type="non-terminal residue" evidence="1">
    <location>
        <position position="1"/>
    </location>
</feature>
<comment type="caution">
    <text evidence="1">The sequence shown here is derived from an EMBL/GenBank/DDBJ whole genome shotgun (WGS) entry which is preliminary data.</text>
</comment>